<accession>A0A1E5G0X1</accession>
<evidence type="ECO:0000313" key="3">
    <source>
        <dbReference type="EMBL" id="OEF96562.1"/>
    </source>
</evidence>
<dbReference type="GO" id="GO:0004386">
    <property type="term" value="F:helicase activity"/>
    <property type="evidence" value="ECO:0007669"/>
    <property type="project" value="UniProtKB-KW"/>
</dbReference>
<evidence type="ECO:0000259" key="2">
    <source>
        <dbReference type="Pfam" id="PF13087"/>
    </source>
</evidence>
<gene>
    <name evidence="3" type="ORF">BHF68_07910</name>
</gene>
<reference evidence="3 4" key="1">
    <citation type="submission" date="2016-09" db="EMBL/GenBank/DDBJ databases">
        <title>Draft genome sequence for the type strain of Desulfuribacillus alkaliarsenatis AHT28, an obligately anaerobic, sulfidogenic bacterium isolated from Russian soda lake sediments.</title>
        <authorList>
            <person name="Abin C.A."/>
            <person name="Hollibaugh J.T."/>
        </authorList>
    </citation>
    <scope>NUCLEOTIDE SEQUENCE [LARGE SCALE GENOMIC DNA]</scope>
    <source>
        <strain evidence="3 4">AHT28</strain>
    </source>
</reference>
<dbReference type="EMBL" id="MIJE01000031">
    <property type="protein sequence ID" value="OEF96562.1"/>
    <property type="molecule type" value="Genomic_DNA"/>
</dbReference>
<dbReference type="PANTHER" id="PTHR10887:SF530">
    <property type="entry name" value="SUPERFAMILY I DNA HELICASES"/>
    <property type="match status" value="1"/>
</dbReference>
<dbReference type="OrthoDB" id="9757917at2"/>
<dbReference type="Proteomes" id="UP000094296">
    <property type="component" value="Unassembled WGS sequence"/>
</dbReference>
<dbReference type="InterPro" id="IPR041677">
    <property type="entry name" value="DNA2/NAM7_AAA_11"/>
</dbReference>
<dbReference type="Pfam" id="PF13086">
    <property type="entry name" value="AAA_11"/>
    <property type="match status" value="1"/>
</dbReference>
<dbReference type="CDD" id="cd18808">
    <property type="entry name" value="SF1_C_Upf1"/>
    <property type="match status" value="1"/>
</dbReference>
<dbReference type="AlphaFoldDB" id="A0A1E5G0X1"/>
<dbReference type="Pfam" id="PF13087">
    <property type="entry name" value="AAA_12"/>
    <property type="match status" value="1"/>
</dbReference>
<dbReference type="SUPFAM" id="SSF52540">
    <property type="entry name" value="P-loop containing nucleoside triphosphate hydrolases"/>
    <property type="match status" value="2"/>
</dbReference>
<dbReference type="InterPro" id="IPR045055">
    <property type="entry name" value="DNA2/NAM7-like"/>
</dbReference>
<keyword evidence="3" id="KW-0378">Hydrolase</keyword>
<dbReference type="InterPro" id="IPR027417">
    <property type="entry name" value="P-loop_NTPase"/>
</dbReference>
<proteinExistence type="predicted"/>
<organism evidence="3 4">
    <name type="scientific">Desulfuribacillus alkaliarsenatis</name>
    <dbReference type="NCBI Taxonomy" id="766136"/>
    <lineage>
        <taxon>Bacteria</taxon>
        <taxon>Bacillati</taxon>
        <taxon>Bacillota</taxon>
        <taxon>Desulfuribacillia</taxon>
        <taxon>Desulfuribacillales</taxon>
        <taxon>Desulfuribacillaceae</taxon>
        <taxon>Desulfuribacillus</taxon>
    </lineage>
</organism>
<dbReference type="RefSeq" id="WP_069643571.1">
    <property type="nucleotide sequence ID" value="NZ_MIJE01000031.1"/>
</dbReference>
<evidence type="ECO:0000259" key="1">
    <source>
        <dbReference type="Pfam" id="PF13086"/>
    </source>
</evidence>
<keyword evidence="3" id="KW-0347">Helicase</keyword>
<feature type="domain" description="DNA2/NAM7 helicase-like C-terminal" evidence="2">
    <location>
        <begin position="777"/>
        <end position="960"/>
    </location>
</feature>
<dbReference type="PANTHER" id="PTHR10887">
    <property type="entry name" value="DNA2/NAM7 HELICASE FAMILY"/>
    <property type="match status" value="1"/>
</dbReference>
<name>A0A1E5G0X1_9FIRM</name>
<comment type="caution">
    <text evidence="3">The sequence shown here is derived from an EMBL/GenBank/DDBJ whole genome shotgun (WGS) entry which is preliminary data.</text>
</comment>
<dbReference type="Gene3D" id="3.40.50.300">
    <property type="entry name" value="P-loop containing nucleotide triphosphate hydrolases"/>
    <property type="match status" value="2"/>
</dbReference>
<dbReference type="STRING" id="766136.BHF68_07910"/>
<sequence length="985" mass="113498">MVNTTDMMTKYFRSAVAAQANIGIDFKIDDFYQTNMESLIEGEIDSPICATIFQDINKKEEANGKKVPNEKSHLNIILCAKTIKTIFEANEKAKDEIEELTGIYFIPAILNHDGKLSCNVSDKKLPWFPREYLEPMIEPKLAIGKAESVDSFMSNHVAEISKINSWKSYIVFTKKLYEFVAESAFENNEVRSLDTQESNLELDKNVYIFIDKSINSTYHIMKLYNHISNNHSEKKLYEKFMLTKLEETVPLINDDIEAMKLHVGQMGGEYPLSCSQREAINHFNIMEEGEILAINGPPGTGKTTLLQSIVADMFVKRAINKDKPPIIVATSTNNQAVTNIIDSFGKIDNTGMFNLENRWITNVDSFATYFPSVSQAKKGINNNYQFTNQKGEYFVENVDNEGNLTNSKVNLIKECSEYFDSDFNDVYACQNRLHEELVTLDNCKKSLLYIVQEADRFQLNGQPIDKYIIQLEEKTEALRAEISSYRQRVDEWKKCYYKIPFIYRILKFIRMFSKKIELEFRLHINEQEQDYITENMDFEQILERYSQLITAKLKKLSLTKEKRDRLISVKDKYDREIETLNRHKVIVHANDVNKYKLDLNTINHLLDTSIRYTEFWLAVHYFECRWVNGEYALTEKQKGKNYENVLQQFYTRLSMITPCLVMTFFVLPSQFQAYGDQKSFYMYNFIDLLIVDEAGQVSPEIAACSFSLAKKAVVVGDINQIEPVWSVNRALDKALAISNRVIQKESEFELLDVTGLNSSSSSVMQVAASSCKYEKYGEKGLFLSEHRRCYDEIIAYCNQLVYKGRLEPKRGSGRQDEKAAIKALPQMGFRQIDSKQSSKKGSSRYNREEAKEIAIWLMENFEALKTAYNENDLKNLVGIITPFKAQVHCLQAEVKNHLAKHAKHIEIGTVHTFQGGEKKIIIMSTVYGELDGCFFIDNNKSLMNVAVSRAKDHFWIFGDTECLKDNKSSASGLLKYYIKGNELKD</sequence>
<keyword evidence="4" id="KW-1185">Reference proteome</keyword>
<protein>
    <submittedName>
        <fullName evidence="3">DNA helicase</fullName>
    </submittedName>
</protein>
<keyword evidence="3" id="KW-0547">Nucleotide-binding</keyword>
<feature type="domain" description="DNA2/NAM7 helicase helicase" evidence="1">
    <location>
        <begin position="273"/>
        <end position="349"/>
    </location>
</feature>
<evidence type="ECO:0000313" key="4">
    <source>
        <dbReference type="Proteomes" id="UP000094296"/>
    </source>
</evidence>
<dbReference type="InterPro" id="IPR047187">
    <property type="entry name" value="SF1_C_Upf1"/>
</dbReference>
<dbReference type="InterPro" id="IPR041679">
    <property type="entry name" value="DNA2/NAM7-like_C"/>
</dbReference>
<keyword evidence="3" id="KW-0067">ATP-binding</keyword>